<proteinExistence type="predicted"/>
<organism evidence="1 2">
    <name type="scientific">Marchantia polymorpha</name>
    <name type="common">Common liverwort</name>
    <name type="synonym">Marchantia aquatica</name>
    <dbReference type="NCBI Taxonomy" id="3197"/>
    <lineage>
        <taxon>Eukaryota</taxon>
        <taxon>Viridiplantae</taxon>
        <taxon>Streptophyta</taxon>
        <taxon>Embryophyta</taxon>
        <taxon>Marchantiophyta</taxon>
        <taxon>Marchantiopsida</taxon>
        <taxon>Marchantiidae</taxon>
        <taxon>Marchantiales</taxon>
        <taxon>Marchantiaceae</taxon>
        <taxon>Marchantia</taxon>
    </lineage>
</organism>
<dbReference type="OrthoDB" id="10487692at2759"/>
<protein>
    <submittedName>
        <fullName evidence="1">Uncharacterized protein</fullName>
    </submittedName>
</protein>
<gene>
    <name evidence="1" type="ORF">MARPO_0083s0007</name>
</gene>
<accession>A0A2R6WJK0</accession>
<name>A0A2R6WJK0_MARPO</name>
<dbReference type="Proteomes" id="UP000244005">
    <property type="component" value="Unassembled WGS sequence"/>
</dbReference>
<keyword evidence="2" id="KW-1185">Reference proteome</keyword>
<dbReference type="EMBL" id="KZ772755">
    <property type="protein sequence ID" value="PTQ34038.1"/>
    <property type="molecule type" value="Genomic_DNA"/>
</dbReference>
<evidence type="ECO:0000313" key="2">
    <source>
        <dbReference type="Proteomes" id="UP000244005"/>
    </source>
</evidence>
<reference evidence="2" key="1">
    <citation type="journal article" date="2017" name="Cell">
        <title>Insights into land plant evolution garnered from the Marchantia polymorpha genome.</title>
        <authorList>
            <person name="Bowman J.L."/>
            <person name="Kohchi T."/>
            <person name="Yamato K.T."/>
            <person name="Jenkins J."/>
            <person name="Shu S."/>
            <person name="Ishizaki K."/>
            <person name="Yamaoka S."/>
            <person name="Nishihama R."/>
            <person name="Nakamura Y."/>
            <person name="Berger F."/>
            <person name="Adam C."/>
            <person name="Aki S.S."/>
            <person name="Althoff F."/>
            <person name="Araki T."/>
            <person name="Arteaga-Vazquez M.A."/>
            <person name="Balasubrmanian S."/>
            <person name="Barry K."/>
            <person name="Bauer D."/>
            <person name="Boehm C.R."/>
            <person name="Briginshaw L."/>
            <person name="Caballero-Perez J."/>
            <person name="Catarino B."/>
            <person name="Chen F."/>
            <person name="Chiyoda S."/>
            <person name="Chovatia M."/>
            <person name="Davies K.M."/>
            <person name="Delmans M."/>
            <person name="Demura T."/>
            <person name="Dierschke T."/>
            <person name="Dolan L."/>
            <person name="Dorantes-Acosta A.E."/>
            <person name="Eklund D.M."/>
            <person name="Florent S.N."/>
            <person name="Flores-Sandoval E."/>
            <person name="Fujiyama A."/>
            <person name="Fukuzawa H."/>
            <person name="Galik B."/>
            <person name="Grimanelli D."/>
            <person name="Grimwood J."/>
            <person name="Grossniklaus U."/>
            <person name="Hamada T."/>
            <person name="Haseloff J."/>
            <person name="Hetherington A.J."/>
            <person name="Higo A."/>
            <person name="Hirakawa Y."/>
            <person name="Hundley H.N."/>
            <person name="Ikeda Y."/>
            <person name="Inoue K."/>
            <person name="Inoue S.I."/>
            <person name="Ishida S."/>
            <person name="Jia Q."/>
            <person name="Kakita M."/>
            <person name="Kanazawa T."/>
            <person name="Kawai Y."/>
            <person name="Kawashima T."/>
            <person name="Kennedy M."/>
            <person name="Kinose K."/>
            <person name="Kinoshita T."/>
            <person name="Kohara Y."/>
            <person name="Koide E."/>
            <person name="Komatsu K."/>
            <person name="Kopischke S."/>
            <person name="Kubo M."/>
            <person name="Kyozuka J."/>
            <person name="Lagercrantz U."/>
            <person name="Lin S.S."/>
            <person name="Lindquist E."/>
            <person name="Lipzen A.M."/>
            <person name="Lu C.W."/>
            <person name="De Luna E."/>
            <person name="Martienssen R.A."/>
            <person name="Minamino N."/>
            <person name="Mizutani M."/>
            <person name="Mizutani M."/>
            <person name="Mochizuki N."/>
            <person name="Monte I."/>
            <person name="Mosher R."/>
            <person name="Nagasaki H."/>
            <person name="Nakagami H."/>
            <person name="Naramoto S."/>
            <person name="Nishitani K."/>
            <person name="Ohtani M."/>
            <person name="Okamoto T."/>
            <person name="Okumura M."/>
            <person name="Phillips J."/>
            <person name="Pollak B."/>
            <person name="Reinders A."/>
            <person name="Rovekamp M."/>
            <person name="Sano R."/>
            <person name="Sawa S."/>
            <person name="Schmid M.W."/>
            <person name="Shirakawa M."/>
            <person name="Solano R."/>
            <person name="Spunde A."/>
            <person name="Suetsugu N."/>
            <person name="Sugano S."/>
            <person name="Sugiyama A."/>
            <person name="Sun R."/>
            <person name="Suzuki Y."/>
            <person name="Takenaka M."/>
            <person name="Takezawa D."/>
            <person name="Tomogane H."/>
            <person name="Tsuzuki M."/>
            <person name="Ueda T."/>
            <person name="Umeda M."/>
            <person name="Ward J.M."/>
            <person name="Watanabe Y."/>
            <person name="Yazaki K."/>
            <person name="Yokoyama R."/>
            <person name="Yoshitake Y."/>
            <person name="Yotsui I."/>
            <person name="Zachgo S."/>
            <person name="Schmutz J."/>
        </authorList>
    </citation>
    <scope>NUCLEOTIDE SEQUENCE [LARGE SCALE GENOMIC DNA]</scope>
    <source>
        <strain evidence="2">Tak-1</strain>
    </source>
</reference>
<sequence>MPVHAAIALTQAAGAARGARRIAVSVAGRHEAGDARSEEDALHELAAFALRRQAGLERVEDGRVVVQGLEEVTDEGRGAAAELLLHEREHLGRQAVHGPEERGDSLFGSVRHVREVHHAVHGQAFALDLLQKRGAQLILVVDSHLMEREGNIECGCELGEALARLLRHGQSALDVRATQSRDAQVRRPARAAREGLHQRRPLNAFENVVVDDVHAALALEGLENGLVRGEVAEFDVGRHLVQHLERTERVVLRLGHAVGPAHALDAELEALAEIGRHSLHGAATARHQVLEPNQYHRGQIDVRARHRLGPGQQQMHQAYPVQVLLRSDAQLRHHARLESARVRRVAILERDFRRQMLVEEIVAAPRCLSCPHPLPLRLPSQLPDPDLEAHARWPRPLGQRFLLLLLLLLGEWGRGIDEMARRNVCTGRAGAGGGIWEIQDVDGAGVGITMRREALAGRGAPCVLGVHGQADVGAMKEHGLHERAQVVVQDEMFLTGDGGGVAAHDHVGRREGTTCSRIVQVLGFETLQR</sequence>
<evidence type="ECO:0000313" key="1">
    <source>
        <dbReference type="EMBL" id="PTQ34038.1"/>
    </source>
</evidence>
<dbReference type="AlphaFoldDB" id="A0A2R6WJK0"/>